<evidence type="ECO:0000313" key="3">
    <source>
        <dbReference type="Proteomes" id="UP001059380"/>
    </source>
</evidence>
<evidence type="ECO:0000313" key="2">
    <source>
        <dbReference type="EMBL" id="UWZ83245.1"/>
    </source>
</evidence>
<keyword evidence="1" id="KW-0812">Transmembrane</keyword>
<dbReference type="Pfam" id="PF07963">
    <property type="entry name" value="N_methyl"/>
    <property type="match status" value="1"/>
</dbReference>
<dbReference type="Gene3D" id="3.30.700.10">
    <property type="entry name" value="Glycoprotein, Type 4 Pilin"/>
    <property type="match status" value="1"/>
</dbReference>
<organism evidence="2 3">
    <name type="scientific">Occallatibacter riparius</name>
    <dbReference type="NCBI Taxonomy" id="1002689"/>
    <lineage>
        <taxon>Bacteria</taxon>
        <taxon>Pseudomonadati</taxon>
        <taxon>Acidobacteriota</taxon>
        <taxon>Terriglobia</taxon>
        <taxon>Terriglobales</taxon>
        <taxon>Acidobacteriaceae</taxon>
        <taxon>Occallatibacter</taxon>
    </lineage>
</organism>
<dbReference type="AlphaFoldDB" id="A0A9J7BQ62"/>
<dbReference type="SUPFAM" id="SSF54523">
    <property type="entry name" value="Pili subunits"/>
    <property type="match status" value="1"/>
</dbReference>
<dbReference type="RefSeq" id="WP_260792580.1">
    <property type="nucleotide sequence ID" value="NZ_CP093313.1"/>
</dbReference>
<keyword evidence="1" id="KW-1133">Transmembrane helix</keyword>
<dbReference type="InterPro" id="IPR045584">
    <property type="entry name" value="Pilin-like"/>
</dbReference>
<name>A0A9J7BQ62_9BACT</name>
<keyword evidence="1" id="KW-0472">Membrane</keyword>
<gene>
    <name evidence="2" type="ORF">MOP44_22080</name>
</gene>
<dbReference type="InterPro" id="IPR012902">
    <property type="entry name" value="N_methyl_site"/>
</dbReference>
<sequence length="176" mass="18651">MTRTNLLHLRRNRRPQPNGFTLMELLIVMAIIAILMLIAIPTMGNMTRYANETSAIKSVQAINLAQSQYSTTFPSNGFACSLTALGGDPHAGPPTATSAHVLDQGLASGVKSGYQFAITNCVKNSQNGGDRVTGYTIIAQPLTVGKSGNRTFCGDEGGEIKFDPTGGTNCTQNLSQ</sequence>
<evidence type="ECO:0000256" key="1">
    <source>
        <dbReference type="SAM" id="Phobius"/>
    </source>
</evidence>
<dbReference type="Proteomes" id="UP001059380">
    <property type="component" value="Chromosome"/>
</dbReference>
<dbReference type="PANTHER" id="PTHR30093">
    <property type="entry name" value="GENERAL SECRETION PATHWAY PROTEIN G"/>
    <property type="match status" value="1"/>
</dbReference>
<dbReference type="EMBL" id="CP093313">
    <property type="protein sequence ID" value="UWZ83245.1"/>
    <property type="molecule type" value="Genomic_DNA"/>
</dbReference>
<keyword evidence="3" id="KW-1185">Reference proteome</keyword>
<protein>
    <submittedName>
        <fullName evidence="2">Prepilin-type N-terminal cleavage/methylation domain-containing protein</fullName>
    </submittedName>
</protein>
<feature type="transmembrane region" description="Helical" evidence="1">
    <location>
        <begin position="20"/>
        <end position="40"/>
    </location>
</feature>
<dbReference type="KEGG" id="orp:MOP44_22080"/>
<proteinExistence type="predicted"/>
<dbReference type="NCBIfam" id="TIGR02532">
    <property type="entry name" value="IV_pilin_GFxxxE"/>
    <property type="match status" value="1"/>
</dbReference>
<reference evidence="2" key="1">
    <citation type="submission" date="2021-04" db="EMBL/GenBank/DDBJ databases">
        <title>Phylogenetic analysis of Acidobacteriaceae.</title>
        <authorList>
            <person name="Qiu L."/>
            <person name="Zhang Q."/>
        </authorList>
    </citation>
    <scope>NUCLEOTIDE SEQUENCE</scope>
    <source>
        <strain evidence="2">DSM 25168</strain>
    </source>
</reference>
<accession>A0A9J7BQ62</accession>